<proteinExistence type="predicted"/>
<gene>
    <name evidence="2" type="ORF">CR8_188</name>
</gene>
<feature type="compositionally biased region" description="Polar residues" evidence="1">
    <location>
        <begin position="34"/>
        <end position="46"/>
    </location>
</feature>
<accession>A0A060AMK3</accession>
<dbReference type="Proteomes" id="UP000026984">
    <property type="component" value="Segment"/>
</dbReference>
<dbReference type="GeneID" id="19686939"/>
<sequence length="152" mass="17497">MSEHKSLKEHINSSLMGNETTGIGGPWRVGDGYNTPNIHQPWTPSPSDIKAREWERIMREVMNTPTPTITTTGTQVIVDPPTSRNRTIKFKEIVFTAYLSDEAMEFFEDDRHVTRDELRLLEVAHPKEYAKIKQAWIAAWKELQALNAFEND</sequence>
<protein>
    <submittedName>
        <fullName evidence="2">Uncharacterized protein</fullName>
    </submittedName>
</protein>
<dbReference type="EMBL" id="KC954774">
    <property type="protein sequence ID" value="AIA64718.1"/>
    <property type="molecule type" value="Genomic_DNA"/>
</dbReference>
<evidence type="ECO:0000313" key="2">
    <source>
        <dbReference type="EMBL" id="AIA64718.1"/>
    </source>
</evidence>
<name>A0A060AMK3_9CAUD</name>
<keyword evidence="3" id="KW-1185">Reference proteome</keyword>
<dbReference type="RefSeq" id="YP_009042425.1">
    <property type="nucleotide sequence ID" value="NC_024354.1"/>
</dbReference>
<organism evidence="2 3">
    <name type="scientific">Cronobacter phage CR8</name>
    <dbReference type="NCBI Taxonomy" id="1327934"/>
    <lineage>
        <taxon>Viruses</taxon>
        <taxon>Duplodnaviria</taxon>
        <taxon>Heunggongvirae</taxon>
        <taxon>Uroviricota</taxon>
        <taxon>Caudoviricetes</taxon>
        <taxon>Vequintavirinae</taxon>
        <taxon>Certrevirus</taxon>
        <taxon>Certrevirus CR8</taxon>
    </lineage>
</organism>
<dbReference type="KEGG" id="vg:19686939"/>
<feature type="compositionally biased region" description="Polar residues" evidence="1">
    <location>
        <begin position="12"/>
        <end position="21"/>
    </location>
</feature>
<reference evidence="2 3" key="1">
    <citation type="submission" date="2013-04" db="EMBL/GenBank/DDBJ databases">
        <title>Complete Genome Sequence of Cronobacter sakazakii Bacteriophage CR8.</title>
        <authorList>
            <person name="Kim Y."/>
            <person name="Shin H."/>
            <person name="Ryu S."/>
        </authorList>
    </citation>
    <scope>NUCLEOTIDE SEQUENCE [LARGE SCALE GENOMIC DNA]</scope>
</reference>
<feature type="region of interest" description="Disordered" evidence="1">
    <location>
        <begin position="1"/>
        <end position="47"/>
    </location>
</feature>
<feature type="compositionally biased region" description="Basic and acidic residues" evidence="1">
    <location>
        <begin position="1"/>
        <end position="11"/>
    </location>
</feature>
<evidence type="ECO:0000256" key="1">
    <source>
        <dbReference type="SAM" id="MobiDB-lite"/>
    </source>
</evidence>
<evidence type="ECO:0000313" key="3">
    <source>
        <dbReference type="Proteomes" id="UP000026984"/>
    </source>
</evidence>